<protein>
    <submittedName>
        <fullName evidence="3">Glycosyltransferase</fullName>
    </submittedName>
</protein>
<evidence type="ECO:0000259" key="1">
    <source>
        <dbReference type="Pfam" id="PF00534"/>
    </source>
</evidence>
<proteinExistence type="predicted"/>
<evidence type="ECO:0000313" key="3">
    <source>
        <dbReference type="EMBL" id="RCJ09825.1"/>
    </source>
</evidence>
<gene>
    <name evidence="3" type="ORF">DDK22_04200</name>
</gene>
<dbReference type="Pfam" id="PF13579">
    <property type="entry name" value="Glyco_trans_4_4"/>
    <property type="match status" value="1"/>
</dbReference>
<evidence type="ECO:0000313" key="4">
    <source>
        <dbReference type="Proteomes" id="UP000253501"/>
    </source>
</evidence>
<accession>A0A367PSD9</accession>
<keyword evidence="3" id="KW-0808">Transferase</keyword>
<dbReference type="AlphaFoldDB" id="A0A367PSD9"/>
<organism evidence="3 4">
    <name type="scientific">Cupriavidus necator</name>
    <name type="common">Alcaligenes eutrophus</name>
    <name type="synonym">Ralstonia eutropha</name>
    <dbReference type="NCBI Taxonomy" id="106590"/>
    <lineage>
        <taxon>Bacteria</taxon>
        <taxon>Pseudomonadati</taxon>
        <taxon>Pseudomonadota</taxon>
        <taxon>Betaproteobacteria</taxon>
        <taxon>Burkholderiales</taxon>
        <taxon>Burkholderiaceae</taxon>
        <taxon>Cupriavidus</taxon>
    </lineage>
</organism>
<name>A0A367PSD9_CUPNE</name>
<dbReference type="Gene3D" id="3.40.50.2000">
    <property type="entry name" value="Glycogen Phosphorylase B"/>
    <property type="match status" value="2"/>
</dbReference>
<dbReference type="Pfam" id="PF00534">
    <property type="entry name" value="Glycos_transf_1"/>
    <property type="match status" value="1"/>
</dbReference>
<dbReference type="InterPro" id="IPR001296">
    <property type="entry name" value="Glyco_trans_1"/>
</dbReference>
<feature type="domain" description="Glycosyl transferase family 1" evidence="1">
    <location>
        <begin position="196"/>
        <end position="359"/>
    </location>
</feature>
<dbReference type="RefSeq" id="WP_114130848.1">
    <property type="nucleotide sequence ID" value="NZ_CP068435.1"/>
</dbReference>
<dbReference type="PANTHER" id="PTHR12526">
    <property type="entry name" value="GLYCOSYLTRANSFERASE"/>
    <property type="match status" value="1"/>
</dbReference>
<dbReference type="GO" id="GO:0016757">
    <property type="term" value="F:glycosyltransferase activity"/>
    <property type="evidence" value="ECO:0007669"/>
    <property type="project" value="InterPro"/>
</dbReference>
<comment type="caution">
    <text evidence="3">The sequence shown here is derived from an EMBL/GenBank/DDBJ whole genome shotgun (WGS) entry which is preliminary data.</text>
</comment>
<dbReference type="Proteomes" id="UP000253501">
    <property type="component" value="Unassembled WGS sequence"/>
</dbReference>
<evidence type="ECO:0000259" key="2">
    <source>
        <dbReference type="Pfam" id="PF13579"/>
    </source>
</evidence>
<sequence>MKLLRVISTIDPRDGGPSEGARKIDSELIKLGHSTEVLTLDGPNEKFIAEYPTAVHALGPSSGGYRYNGKIVKWLSVNAHKYDAVIVNGIWQYHSFAVWRALSGIRAPYFVFSHGMLDPWFRYKYPIKHLKKWLYWPWAEYRVLRDASAVIFTCEEERLLARKSFWLYKTNEAVTSYGTSTPPTGGEDLAAQFVGKHPELQGKRIVLFLGRIHEKKGCDLLLASFAEVARMDERLHLVMAGPDKSGWGEKLRDIARRLGMDQRILWAGMLQGDEKWGAFHSAEVFCLPSHQENFGIAVAEALACGKPVLISNKVNIWREIESDGVGFVDDASVAGTTRNLKRWLSLTNEDYSEMSVKARRSFDERFHIRRAAERLVEIITEGKLG</sequence>
<feature type="domain" description="Glycosyltransferase subfamily 4-like N-terminal" evidence="2">
    <location>
        <begin position="15"/>
        <end position="165"/>
    </location>
</feature>
<dbReference type="InterPro" id="IPR028098">
    <property type="entry name" value="Glyco_trans_4-like_N"/>
</dbReference>
<dbReference type="SUPFAM" id="SSF53756">
    <property type="entry name" value="UDP-Glycosyltransferase/glycogen phosphorylase"/>
    <property type="match status" value="1"/>
</dbReference>
<reference evidence="3 4" key="1">
    <citation type="submission" date="2018-04" db="EMBL/GenBank/DDBJ databases">
        <title>Cupriavidus necator CR12 genome sequencing and assembly.</title>
        <authorList>
            <person name="Ben Fekih I."/>
            <person name="Mazhar H.S."/>
            <person name="Bello S.K."/>
            <person name="Rensing C."/>
        </authorList>
    </citation>
    <scope>NUCLEOTIDE SEQUENCE [LARGE SCALE GENOMIC DNA]</scope>
    <source>
        <strain evidence="3 4">CR12</strain>
    </source>
</reference>
<dbReference type="EMBL" id="QDHA01000008">
    <property type="protein sequence ID" value="RCJ09825.1"/>
    <property type="molecule type" value="Genomic_DNA"/>
</dbReference>